<dbReference type="InterPro" id="IPR001667">
    <property type="entry name" value="DDH_dom"/>
</dbReference>
<keyword evidence="4" id="KW-0464">Manganese</keyword>
<dbReference type="PANTHER" id="PTHR12112:SF39">
    <property type="entry name" value="EG:152A3.5 PROTEIN (FBGN0003116_PN PROTEIN)"/>
    <property type="match status" value="1"/>
</dbReference>
<dbReference type="InterPro" id="IPR004097">
    <property type="entry name" value="DHHA2"/>
</dbReference>
<dbReference type="Proteomes" id="UP000284706">
    <property type="component" value="Unassembled WGS sequence"/>
</dbReference>
<dbReference type="FunCoup" id="A0A409XXP5">
    <property type="interactions" value="201"/>
</dbReference>
<reference evidence="7 8" key="1">
    <citation type="journal article" date="2018" name="Evol. Lett.">
        <title>Horizontal gene cluster transfer increased hallucinogenic mushroom diversity.</title>
        <authorList>
            <person name="Reynolds H.T."/>
            <person name="Vijayakumar V."/>
            <person name="Gluck-Thaler E."/>
            <person name="Korotkin H.B."/>
            <person name="Matheny P.B."/>
            <person name="Slot J.C."/>
        </authorList>
    </citation>
    <scope>NUCLEOTIDE SEQUENCE [LARGE SCALE GENOMIC DNA]</scope>
    <source>
        <strain evidence="7 8">SRW20</strain>
    </source>
</reference>
<dbReference type="InterPro" id="IPR038763">
    <property type="entry name" value="DHH_sf"/>
</dbReference>
<evidence type="ECO:0000256" key="5">
    <source>
        <dbReference type="SAM" id="MobiDB-lite"/>
    </source>
</evidence>
<dbReference type="SMART" id="SM01131">
    <property type="entry name" value="DHHA2"/>
    <property type="match status" value="1"/>
</dbReference>
<keyword evidence="2" id="KW-0479">Metal-binding</keyword>
<comment type="caution">
    <text evidence="7">The sequence shown here is derived from an EMBL/GenBank/DDBJ whole genome shotgun (WGS) entry which is preliminary data.</text>
</comment>
<dbReference type="EMBL" id="NHYE01001423">
    <property type="protein sequence ID" value="PPQ95537.1"/>
    <property type="molecule type" value="Genomic_DNA"/>
</dbReference>
<dbReference type="GO" id="GO:0046872">
    <property type="term" value="F:metal ion binding"/>
    <property type="evidence" value="ECO:0007669"/>
    <property type="project" value="UniProtKB-KW"/>
</dbReference>
<keyword evidence="3" id="KW-0378">Hydrolase</keyword>
<dbReference type="InParanoid" id="A0A409XXP5"/>
<dbReference type="AlphaFoldDB" id="A0A409XXP5"/>
<dbReference type="OrthoDB" id="374045at2759"/>
<evidence type="ECO:0000256" key="3">
    <source>
        <dbReference type="ARBA" id="ARBA00022801"/>
    </source>
</evidence>
<evidence type="ECO:0000313" key="8">
    <source>
        <dbReference type="Proteomes" id="UP000284706"/>
    </source>
</evidence>
<dbReference type="PANTHER" id="PTHR12112">
    <property type="entry name" value="BNIP - RELATED"/>
    <property type="match status" value="1"/>
</dbReference>
<organism evidence="7 8">
    <name type="scientific">Gymnopilus dilepis</name>
    <dbReference type="NCBI Taxonomy" id="231916"/>
    <lineage>
        <taxon>Eukaryota</taxon>
        <taxon>Fungi</taxon>
        <taxon>Dikarya</taxon>
        <taxon>Basidiomycota</taxon>
        <taxon>Agaricomycotina</taxon>
        <taxon>Agaricomycetes</taxon>
        <taxon>Agaricomycetidae</taxon>
        <taxon>Agaricales</taxon>
        <taxon>Agaricineae</taxon>
        <taxon>Hymenogastraceae</taxon>
        <taxon>Gymnopilus</taxon>
    </lineage>
</organism>
<comment type="cofactor">
    <cofactor evidence="1">
        <name>Mn(2+)</name>
        <dbReference type="ChEBI" id="CHEBI:29035"/>
    </cofactor>
</comment>
<gene>
    <name evidence="7" type="ORF">CVT26_008562</name>
</gene>
<proteinExistence type="predicted"/>
<accession>A0A409XXP5</accession>
<feature type="compositionally biased region" description="Polar residues" evidence="5">
    <location>
        <begin position="462"/>
        <end position="473"/>
    </location>
</feature>
<dbReference type="Gene3D" id="3.10.310.20">
    <property type="entry name" value="DHHA2 domain"/>
    <property type="match status" value="1"/>
</dbReference>
<evidence type="ECO:0000256" key="2">
    <source>
        <dbReference type="ARBA" id="ARBA00022723"/>
    </source>
</evidence>
<evidence type="ECO:0000259" key="6">
    <source>
        <dbReference type="SMART" id="SM01131"/>
    </source>
</evidence>
<feature type="domain" description="DHHA2" evidence="6">
    <location>
        <begin position="276"/>
        <end position="460"/>
    </location>
</feature>
<evidence type="ECO:0000256" key="1">
    <source>
        <dbReference type="ARBA" id="ARBA00001936"/>
    </source>
</evidence>
<sequence length="491" mass="53481">MPRNPLRRLSVALRLTEAYQPSGQAPPTPTSSTSLSTFLRNAKSNFLKDVKEDPAKAAEAWTVVMGNEAGDLDTLASSIAYSWILSEVHKKPAVPLVQAERPDLSLRAENLYALKLAGLSDNQEELLTLTEIPEFKPFPAHKFALVDHNRLNDVFTQDNPHAQVDAVIDHHADEGLYRDANPRTIGPCGSCSSHVGGLCPPEIPAELATLLLMAILIDTDGLRPGGKATQVDRDSALSLAPKSTIANKIPPPSALAPIDHPNPDALYEAQAIKDLTKSLQDKKSDVSHLTALDLLRRDYKEYSYKLGWATGQPTIKAGLSTVPSPLKAWATEGRLEKEGVEWMQRRGLTILGVLTSYNTAKKNVVGQKKKEKGKHKREMAWIILEEPVLAKTANDGLTSEGLARRLWKGLEASKDIDVKIHKKFSFKTVKLPENSKARAYKQGNASATRKVTAPLLKDILENSGSVVPATNTPKADEAKTDAQAPLPAHST</sequence>
<name>A0A409XXP5_9AGAR</name>
<dbReference type="Pfam" id="PF01368">
    <property type="entry name" value="DHH"/>
    <property type="match status" value="1"/>
</dbReference>
<dbReference type="Gene3D" id="3.90.1640.10">
    <property type="entry name" value="inorganic pyrophosphatase (n-terminal core)"/>
    <property type="match status" value="1"/>
</dbReference>
<dbReference type="SUPFAM" id="SSF64182">
    <property type="entry name" value="DHH phosphoesterases"/>
    <property type="match status" value="1"/>
</dbReference>
<evidence type="ECO:0000313" key="7">
    <source>
        <dbReference type="EMBL" id="PPQ95537.1"/>
    </source>
</evidence>
<dbReference type="STRING" id="231916.A0A409XXP5"/>
<dbReference type="GO" id="GO:0005737">
    <property type="term" value="C:cytoplasm"/>
    <property type="evidence" value="ECO:0007669"/>
    <property type="project" value="InterPro"/>
</dbReference>
<evidence type="ECO:0000256" key="4">
    <source>
        <dbReference type="ARBA" id="ARBA00023211"/>
    </source>
</evidence>
<protein>
    <recommendedName>
        <fullName evidence="6">DHHA2 domain-containing protein</fullName>
    </recommendedName>
</protein>
<dbReference type="InterPro" id="IPR038222">
    <property type="entry name" value="DHHA2_dom_sf"/>
</dbReference>
<dbReference type="Pfam" id="PF02833">
    <property type="entry name" value="DHHA2"/>
    <property type="match status" value="1"/>
</dbReference>
<keyword evidence="8" id="KW-1185">Reference proteome</keyword>
<dbReference type="GO" id="GO:0004309">
    <property type="term" value="F:exopolyphosphatase activity"/>
    <property type="evidence" value="ECO:0007669"/>
    <property type="project" value="TreeGrafter"/>
</dbReference>
<feature type="region of interest" description="Disordered" evidence="5">
    <location>
        <begin position="462"/>
        <end position="491"/>
    </location>
</feature>